<keyword evidence="4" id="KW-0560">Oxidoreductase</keyword>
<dbReference type="Gene3D" id="3.50.50.60">
    <property type="entry name" value="FAD/NAD(P)-binding domain"/>
    <property type="match status" value="2"/>
</dbReference>
<dbReference type="Pfam" id="PF14759">
    <property type="entry name" value="Reductase_C"/>
    <property type="match status" value="1"/>
</dbReference>
<dbReference type="PRINTS" id="PR00368">
    <property type="entry name" value="FADPNR"/>
</dbReference>
<dbReference type="Pfam" id="PF07992">
    <property type="entry name" value="Pyr_redox_2"/>
    <property type="match status" value="1"/>
</dbReference>
<evidence type="ECO:0000256" key="4">
    <source>
        <dbReference type="ARBA" id="ARBA00023002"/>
    </source>
</evidence>
<dbReference type="GO" id="GO:0016651">
    <property type="term" value="F:oxidoreductase activity, acting on NAD(P)H"/>
    <property type="evidence" value="ECO:0007669"/>
    <property type="project" value="TreeGrafter"/>
</dbReference>
<evidence type="ECO:0000313" key="7">
    <source>
        <dbReference type="EMBL" id="SDD31108.1"/>
    </source>
</evidence>
<dbReference type="OrthoDB" id="4475657at2"/>
<dbReference type="Proteomes" id="UP000199494">
    <property type="component" value="Unassembled WGS sequence"/>
</dbReference>
<sequence>MSTLPARRIVVVGGSLGGLRATEALLAGGWDGEIVVLSDEPHVPYTRPPLSKAALAGGPDLATLAVKQRPEAARAEWRFGATVVAADLAARTVTLADGETVAYDGLVAATGVRPRRLPSRIDHTGGAAHVVRTIEDCRVLHSALRTGSRVVVIGAGFIGCEVAATAVGLGCEVTVVAADESPMLAPLGRTVGDAVRRRHERAGVKFRLGVSVSAVDHGYSVSLSDGSRVDGDVVVQSIGSAPCVGWLSGNGLDLADGVATDNGMRAGGITGVVAVGDVARFPNPLFDDVPRRVEHWQTPMETARRAAVTLLADLAGHDADPAPFTPLPSFWSDQFDLRLQSFGALGIADRTEVLEGDLGGQAVVGYFRGTLLVGALLLGMPKRAVAVRKRLLAGLTDPQPTYAA</sequence>
<dbReference type="STRING" id="530584.SAMN05421630_107232"/>
<accession>A0A222VUR9</accession>
<reference evidence="7 8" key="1">
    <citation type="submission" date="2016-10" db="EMBL/GenBank/DDBJ databases">
        <authorList>
            <person name="de Groot N.N."/>
        </authorList>
    </citation>
    <scope>NUCLEOTIDE SEQUENCE [LARGE SCALE GENOMIC DNA]</scope>
    <source>
        <strain evidence="7 8">CGMCC 4.5506</strain>
    </source>
</reference>
<dbReference type="KEGG" id="pmad:BAY61_24665"/>
<dbReference type="AlphaFoldDB" id="A0A222VUR9"/>
<proteinExistence type="predicted"/>
<evidence type="ECO:0000256" key="2">
    <source>
        <dbReference type="ARBA" id="ARBA00022630"/>
    </source>
</evidence>
<dbReference type="PRINTS" id="PR00411">
    <property type="entry name" value="PNDRDTASEI"/>
</dbReference>
<name>A0A222VUR9_9PSEU</name>
<dbReference type="InterPro" id="IPR036188">
    <property type="entry name" value="FAD/NAD-bd_sf"/>
</dbReference>
<dbReference type="InterPro" id="IPR050446">
    <property type="entry name" value="FAD-oxidoreductase/Apoptosis"/>
</dbReference>
<evidence type="ECO:0000259" key="6">
    <source>
        <dbReference type="Pfam" id="PF14759"/>
    </source>
</evidence>
<protein>
    <submittedName>
        <fullName evidence="7">Reductase C-terminal</fullName>
    </submittedName>
</protein>
<keyword evidence="2" id="KW-0285">Flavoprotein</keyword>
<dbReference type="PANTHER" id="PTHR43557:SF2">
    <property type="entry name" value="RIESKE DOMAIN-CONTAINING PROTEIN-RELATED"/>
    <property type="match status" value="1"/>
</dbReference>
<keyword evidence="3" id="KW-0274">FAD</keyword>
<gene>
    <name evidence="7" type="ORF">SAMN05421630_107232</name>
</gene>
<evidence type="ECO:0000259" key="5">
    <source>
        <dbReference type="Pfam" id="PF07992"/>
    </source>
</evidence>
<dbReference type="InterPro" id="IPR016156">
    <property type="entry name" value="FAD/NAD-linked_Rdtase_dimer_sf"/>
</dbReference>
<dbReference type="InterPro" id="IPR028202">
    <property type="entry name" value="Reductase_C"/>
</dbReference>
<feature type="domain" description="FAD/NAD(P)-binding" evidence="5">
    <location>
        <begin position="8"/>
        <end position="299"/>
    </location>
</feature>
<dbReference type="Gene3D" id="3.30.390.30">
    <property type="match status" value="1"/>
</dbReference>
<evidence type="ECO:0000256" key="3">
    <source>
        <dbReference type="ARBA" id="ARBA00022827"/>
    </source>
</evidence>
<dbReference type="GO" id="GO:0005737">
    <property type="term" value="C:cytoplasm"/>
    <property type="evidence" value="ECO:0007669"/>
    <property type="project" value="TreeGrafter"/>
</dbReference>
<dbReference type="SUPFAM" id="SSF55424">
    <property type="entry name" value="FAD/NAD-linked reductases, dimerisation (C-terminal) domain"/>
    <property type="match status" value="1"/>
</dbReference>
<feature type="domain" description="Reductase C-terminal" evidence="6">
    <location>
        <begin position="330"/>
        <end position="396"/>
    </location>
</feature>
<comment type="cofactor">
    <cofactor evidence="1">
        <name>FAD</name>
        <dbReference type="ChEBI" id="CHEBI:57692"/>
    </cofactor>
</comment>
<organism evidence="7 8">
    <name type="scientific">Prauserella marina</name>
    <dbReference type="NCBI Taxonomy" id="530584"/>
    <lineage>
        <taxon>Bacteria</taxon>
        <taxon>Bacillati</taxon>
        <taxon>Actinomycetota</taxon>
        <taxon>Actinomycetes</taxon>
        <taxon>Pseudonocardiales</taxon>
        <taxon>Pseudonocardiaceae</taxon>
        <taxon>Prauserella</taxon>
    </lineage>
</organism>
<evidence type="ECO:0000313" key="8">
    <source>
        <dbReference type="Proteomes" id="UP000199494"/>
    </source>
</evidence>
<dbReference type="EMBL" id="FMZE01000007">
    <property type="protein sequence ID" value="SDD31108.1"/>
    <property type="molecule type" value="Genomic_DNA"/>
</dbReference>
<evidence type="ECO:0000256" key="1">
    <source>
        <dbReference type="ARBA" id="ARBA00001974"/>
    </source>
</evidence>
<dbReference type="RefSeq" id="WP_091807121.1">
    <property type="nucleotide sequence ID" value="NZ_CP016353.1"/>
</dbReference>
<keyword evidence="8" id="KW-1185">Reference proteome</keyword>
<dbReference type="PANTHER" id="PTHR43557">
    <property type="entry name" value="APOPTOSIS-INDUCING FACTOR 1"/>
    <property type="match status" value="1"/>
</dbReference>
<dbReference type="InterPro" id="IPR023753">
    <property type="entry name" value="FAD/NAD-binding_dom"/>
</dbReference>
<dbReference type="SUPFAM" id="SSF51905">
    <property type="entry name" value="FAD/NAD(P)-binding domain"/>
    <property type="match status" value="2"/>
</dbReference>